<organism evidence="1 2">
    <name type="scientific">Solanum bulbocastanum</name>
    <name type="common">Wild potato</name>
    <dbReference type="NCBI Taxonomy" id="147425"/>
    <lineage>
        <taxon>Eukaryota</taxon>
        <taxon>Viridiplantae</taxon>
        <taxon>Streptophyta</taxon>
        <taxon>Embryophyta</taxon>
        <taxon>Tracheophyta</taxon>
        <taxon>Spermatophyta</taxon>
        <taxon>Magnoliopsida</taxon>
        <taxon>eudicotyledons</taxon>
        <taxon>Gunneridae</taxon>
        <taxon>Pentapetalae</taxon>
        <taxon>asterids</taxon>
        <taxon>lamiids</taxon>
        <taxon>Solanales</taxon>
        <taxon>Solanaceae</taxon>
        <taxon>Solanoideae</taxon>
        <taxon>Solaneae</taxon>
        <taxon>Solanum</taxon>
    </lineage>
</organism>
<reference evidence="1 2" key="1">
    <citation type="submission" date="2024-02" db="EMBL/GenBank/DDBJ databases">
        <title>de novo genome assembly of Solanum bulbocastanum strain 11H21.</title>
        <authorList>
            <person name="Hosaka A.J."/>
        </authorList>
    </citation>
    <scope>NUCLEOTIDE SEQUENCE [LARGE SCALE GENOMIC DNA]</scope>
    <source>
        <tissue evidence="1">Young leaves</tissue>
    </source>
</reference>
<evidence type="ECO:0000313" key="1">
    <source>
        <dbReference type="EMBL" id="KAK6778339.1"/>
    </source>
</evidence>
<keyword evidence="2" id="KW-1185">Reference proteome</keyword>
<dbReference type="EMBL" id="JBANQN010000010">
    <property type="protein sequence ID" value="KAK6778339.1"/>
    <property type="molecule type" value="Genomic_DNA"/>
</dbReference>
<gene>
    <name evidence="1" type="ORF">RDI58_025057</name>
</gene>
<evidence type="ECO:0000313" key="2">
    <source>
        <dbReference type="Proteomes" id="UP001371456"/>
    </source>
</evidence>
<comment type="caution">
    <text evidence="1">The sequence shown here is derived from an EMBL/GenBank/DDBJ whole genome shotgun (WGS) entry which is preliminary data.</text>
</comment>
<sequence>METQRDRILPTSHLHKIVTQRAELFLVHFVAHVLNNDVARFFPEERCHCHLSLLPSPPLLVSRDIIKALIGSLH</sequence>
<dbReference type="Proteomes" id="UP001371456">
    <property type="component" value="Unassembled WGS sequence"/>
</dbReference>
<proteinExistence type="predicted"/>
<dbReference type="AlphaFoldDB" id="A0AAN8T2C4"/>
<accession>A0AAN8T2C4</accession>
<protein>
    <submittedName>
        <fullName evidence="1">Uncharacterized protein</fullName>
    </submittedName>
</protein>
<name>A0AAN8T2C4_SOLBU</name>